<gene>
    <name evidence="1" type="ORF">H6G83_01325</name>
</gene>
<sequence>MNADVGAANAWQRYRVRASVLAEYPQGTQMNLYSIRLQSAILYQFKIQNSK</sequence>
<accession>A0ABR8CZ73</accession>
<reference evidence="1 2" key="1">
    <citation type="journal article" date="2020" name="ISME J.">
        <title>Comparative genomics reveals insights into cyanobacterial evolution and habitat adaptation.</title>
        <authorList>
            <person name="Chen M.Y."/>
            <person name="Teng W.K."/>
            <person name="Zhao L."/>
            <person name="Hu C.X."/>
            <person name="Zhou Y.K."/>
            <person name="Han B.P."/>
            <person name="Song L.R."/>
            <person name="Shu W.S."/>
        </authorList>
    </citation>
    <scope>NUCLEOTIDE SEQUENCE [LARGE SCALE GENOMIC DNA]</scope>
    <source>
        <strain evidence="1 2">FACHB-119</strain>
    </source>
</reference>
<comment type="caution">
    <text evidence="1">The sequence shown here is derived from an EMBL/GenBank/DDBJ whole genome shotgun (WGS) entry which is preliminary data.</text>
</comment>
<evidence type="ECO:0000313" key="2">
    <source>
        <dbReference type="Proteomes" id="UP000661112"/>
    </source>
</evidence>
<evidence type="ECO:0000313" key="1">
    <source>
        <dbReference type="EMBL" id="MBD2499266.1"/>
    </source>
</evidence>
<protein>
    <submittedName>
        <fullName evidence="1">Uncharacterized protein</fullName>
    </submittedName>
</protein>
<dbReference type="Proteomes" id="UP000661112">
    <property type="component" value="Unassembled WGS sequence"/>
</dbReference>
<name>A0ABR8CZ73_9NOST</name>
<dbReference type="RefSeq" id="WP_190465839.1">
    <property type="nucleotide sequence ID" value="NZ_JACJSG010000001.1"/>
</dbReference>
<keyword evidence="2" id="KW-1185">Reference proteome</keyword>
<organism evidence="1 2">
    <name type="scientific">Anabaena azotica FACHB-119</name>
    <dbReference type="NCBI Taxonomy" id="947527"/>
    <lineage>
        <taxon>Bacteria</taxon>
        <taxon>Bacillati</taxon>
        <taxon>Cyanobacteriota</taxon>
        <taxon>Cyanophyceae</taxon>
        <taxon>Nostocales</taxon>
        <taxon>Nostocaceae</taxon>
        <taxon>Anabaena</taxon>
        <taxon>Anabaena azotica</taxon>
    </lineage>
</organism>
<dbReference type="EMBL" id="JACJSG010000001">
    <property type="protein sequence ID" value="MBD2499266.1"/>
    <property type="molecule type" value="Genomic_DNA"/>
</dbReference>
<proteinExistence type="predicted"/>